<evidence type="ECO:0000313" key="1">
    <source>
        <dbReference type="EMBL" id="VDO70246.1"/>
    </source>
</evidence>
<dbReference type="EMBL" id="UZAH01025770">
    <property type="protein sequence ID" value="VDO70246.1"/>
    <property type="molecule type" value="Genomic_DNA"/>
</dbReference>
<keyword evidence="2" id="KW-1185">Reference proteome</keyword>
<name>A0A183FIZ8_HELPZ</name>
<reference evidence="1 2" key="1">
    <citation type="submission" date="2018-11" db="EMBL/GenBank/DDBJ databases">
        <authorList>
            <consortium name="Pathogen Informatics"/>
        </authorList>
    </citation>
    <scope>NUCLEOTIDE SEQUENCE [LARGE SCALE GENOMIC DNA]</scope>
</reference>
<evidence type="ECO:0000313" key="2">
    <source>
        <dbReference type="Proteomes" id="UP000050761"/>
    </source>
</evidence>
<gene>
    <name evidence="1" type="ORF">HPBE_LOCUS6928</name>
</gene>
<dbReference type="AlphaFoldDB" id="A0A183FIZ8"/>
<protein>
    <submittedName>
        <fullName evidence="1 3">Uncharacterized protein</fullName>
    </submittedName>
</protein>
<dbReference type="Proteomes" id="UP000050761">
    <property type="component" value="Unassembled WGS sequence"/>
</dbReference>
<sequence>MRDAYAVRKKAHSTTTTTTMTLSLSFRELQLRYEKPIQNHRSNLFIVNNVAWTIIRKSGRVLLVGRLGRIFGAPI</sequence>
<evidence type="ECO:0000313" key="3">
    <source>
        <dbReference type="WBParaSite" id="HPBE_0000692701-mRNA-1"/>
    </source>
</evidence>
<reference evidence="3" key="2">
    <citation type="submission" date="2019-09" db="UniProtKB">
        <authorList>
            <consortium name="WormBaseParasite"/>
        </authorList>
    </citation>
    <scope>IDENTIFICATION</scope>
</reference>
<proteinExistence type="predicted"/>
<accession>A0A3P7X9V4</accession>
<dbReference type="WBParaSite" id="HPBE_0000692701-mRNA-1">
    <property type="protein sequence ID" value="HPBE_0000692701-mRNA-1"/>
    <property type="gene ID" value="HPBE_0000692701"/>
</dbReference>
<accession>A0A183FIZ8</accession>
<organism evidence="2 3">
    <name type="scientific">Heligmosomoides polygyrus</name>
    <name type="common">Parasitic roundworm</name>
    <dbReference type="NCBI Taxonomy" id="6339"/>
    <lineage>
        <taxon>Eukaryota</taxon>
        <taxon>Metazoa</taxon>
        <taxon>Ecdysozoa</taxon>
        <taxon>Nematoda</taxon>
        <taxon>Chromadorea</taxon>
        <taxon>Rhabditida</taxon>
        <taxon>Rhabditina</taxon>
        <taxon>Rhabditomorpha</taxon>
        <taxon>Strongyloidea</taxon>
        <taxon>Heligmosomidae</taxon>
        <taxon>Heligmosomoides</taxon>
    </lineage>
</organism>